<feature type="region of interest" description="Disordered" evidence="1">
    <location>
        <begin position="108"/>
        <end position="140"/>
    </location>
</feature>
<protein>
    <submittedName>
        <fullName evidence="2">Uncharacterized protein</fullName>
    </submittedName>
</protein>
<sequence length="370" mass="43142">MDRAYNETTDTIEYAAKINEKEESLRKKHLEKANYKCPNFLCRYDATPCAFGDKYVQPAHFRYLNGHVTNCTFNKASGVFIEEKDKNGNYSYRQAYITELIEPKLTQKKSSSNNTTLKDSMESSSSSANRKNVKNGTSKRKVQVSSCLSAPTNFYMQDSINNASLAFTVLGRKGTYQSQYQKISKSFTKYKNNYIFYSPIYSFDEIKLNKNEIIVTLLPKDSLTNKRYELHLLCQEWPEQHKKAVYDELKRALKTSKDNYKSNSFECVNLFFLGKQDKLNSNIFFCEYAEFLYVYIGSKFNLSYNKFGTYDFLEKEVDNKDKKICIKQPQPQPQKKVSTKKNDECDKPDVVSSQWIKRKIRSYLTKLFGI</sequence>
<reference evidence="2 3" key="1">
    <citation type="submission" date="2017-02" db="EMBL/GenBank/DDBJ databases">
        <authorList>
            <person name="Peterson S.W."/>
        </authorList>
    </citation>
    <scope>NUCLEOTIDE SEQUENCE [LARGE SCALE GENOMIC DNA]</scope>
    <source>
        <strain evidence="2 3">CECT 9189</strain>
    </source>
</reference>
<evidence type="ECO:0000313" key="3">
    <source>
        <dbReference type="Proteomes" id="UP000191116"/>
    </source>
</evidence>
<proteinExistence type="predicted"/>
<feature type="compositionally biased region" description="Polar residues" evidence="1">
    <location>
        <begin position="108"/>
        <end position="130"/>
    </location>
</feature>
<accession>A0A1T4V0K3</accession>
<dbReference type="EMBL" id="FUWP01000052">
    <property type="protein sequence ID" value="SKA58455.1"/>
    <property type="molecule type" value="Genomic_DNA"/>
</dbReference>
<gene>
    <name evidence="2" type="ORF">CZ814_03973</name>
</gene>
<dbReference type="Proteomes" id="UP000191116">
    <property type="component" value="Unassembled WGS sequence"/>
</dbReference>
<evidence type="ECO:0000313" key="2">
    <source>
        <dbReference type="EMBL" id="SKA58455.1"/>
    </source>
</evidence>
<dbReference type="OrthoDB" id="5918363at2"/>
<dbReference type="AlphaFoldDB" id="A0A1T4V0K3"/>
<dbReference type="RefSeq" id="WP_080176579.1">
    <property type="nucleotide sequence ID" value="NZ_FUWP01000052.1"/>
</dbReference>
<evidence type="ECO:0000256" key="1">
    <source>
        <dbReference type="SAM" id="MobiDB-lite"/>
    </source>
</evidence>
<feature type="compositionally biased region" description="Basic residues" evidence="1">
    <location>
        <begin position="131"/>
        <end position="140"/>
    </location>
</feature>
<name>A0A1T4V0K3_9GAMM</name>
<organism evidence="2 3">
    <name type="scientific">Photobacterium toruni</name>
    <dbReference type="NCBI Taxonomy" id="1935446"/>
    <lineage>
        <taxon>Bacteria</taxon>
        <taxon>Pseudomonadati</taxon>
        <taxon>Pseudomonadota</taxon>
        <taxon>Gammaproteobacteria</taxon>
        <taxon>Vibrionales</taxon>
        <taxon>Vibrionaceae</taxon>
        <taxon>Photobacterium</taxon>
    </lineage>
</organism>